<name>A0ABS3WA45_9BACL</name>
<evidence type="ECO:0000313" key="3">
    <source>
        <dbReference type="Proteomes" id="UP000670947"/>
    </source>
</evidence>
<proteinExistence type="predicted"/>
<gene>
    <name evidence="2" type="ORF">I8J29_12320</name>
</gene>
<evidence type="ECO:0000313" key="2">
    <source>
        <dbReference type="EMBL" id="MBO7744985.1"/>
    </source>
</evidence>
<dbReference type="Proteomes" id="UP000670947">
    <property type="component" value="Unassembled WGS sequence"/>
</dbReference>
<dbReference type="InterPro" id="IPR046226">
    <property type="entry name" value="DUF6259"/>
</dbReference>
<keyword evidence="3" id="KW-1185">Reference proteome</keyword>
<reference evidence="2 3" key="1">
    <citation type="submission" date="2021-03" db="EMBL/GenBank/DDBJ databases">
        <title>Paenibacillus artemisicola MWE-103 whole genome sequence.</title>
        <authorList>
            <person name="Ham Y.J."/>
        </authorList>
    </citation>
    <scope>NUCLEOTIDE SEQUENCE [LARGE SCALE GENOMIC DNA]</scope>
    <source>
        <strain evidence="2 3">MWE-103</strain>
    </source>
</reference>
<evidence type="ECO:0000259" key="1">
    <source>
        <dbReference type="Pfam" id="PF19773"/>
    </source>
</evidence>
<feature type="domain" description="DUF6259" evidence="1">
    <location>
        <begin position="228"/>
        <end position="534"/>
    </location>
</feature>
<dbReference type="RefSeq" id="WP_208847899.1">
    <property type="nucleotide sequence ID" value="NZ_JAGGDJ010000006.1"/>
</dbReference>
<comment type="caution">
    <text evidence="2">The sequence shown here is derived from an EMBL/GenBank/DDBJ whole genome shotgun (WGS) entry which is preliminary data.</text>
</comment>
<dbReference type="EMBL" id="JAGGDJ010000006">
    <property type="protein sequence ID" value="MBO7744985.1"/>
    <property type="molecule type" value="Genomic_DNA"/>
</dbReference>
<accession>A0ABS3WA45</accession>
<organism evidence="2 3">
    <name type="scientific">Paenibacillus artemisiicola</name>
    <dbReference type="NCBI Taxonomy" id="1172618"/>
    <lineage>
        <taxon>Bacteria</taxon>
        <taxon>Bacillati</taxon>
        <taxon>Bacillota</taxon>
        <taxon>Bacilli</taxon>
        <taxon>Bacillales</taxon>
        <taxon>Paenibacillaceae</taxon>
        <taxon>Paenibacillus</taxon>
    </lineage>
</organism>
<sequence>MIVLENDQVRLELGEANGTVRGLRDKKRDLAFIADGGAEGAVPFRLERDGGADGAFASFAWELAQTEAGAQQAKLAWTTEDGVAVRAEILLAPGEGELVFRCAADNGSGERLLSLEYPVLPGIGTLTEGGADDIVAHPFATGVKVRNPMANFAADGPGLRYMPYPESFSGASMQFFAYYGENRGGLYFAADDGDGRPKWLNFFKGAGGLLEASFIHGCEDMGPGKGIAPPYAARVALLAGEGWEEAADRYKGWAHAQAWCAAGKLADRPAGDGGDWLFKDMGAATFGINAGSDRTAWLRAYRDALGTPIFHVLGPDWTNAPQTFYKGVPGGFDDWFPTRFNEANLACMKAFGDKFAPFEFDYLYRFEGADGELGRAAAQKFPDAKKSIDAYRFPFLCPAHPYAHEFHVRRDAELQRANDVDAIYYDISANNILKICMDDSHGHPVGAGRLIEEAYRRNYADTKRAMREAAGRYVPMGTEMMNETMLGLIDYYQARAGGQPAAPLELWPLRELLKTGEAELAPMFAYVYHEYGILRMDGWGKLTEEIGELFYFTVARTYLWGGLYELNYEYSPMEALDGRENAPEEHYYPFEPRGYAFSPSRAAYLGAYAKLRVGEANKYWAYGRMLRPLAYECARVRLDWFHYNHGKESPEYNDAGTLEVEAVVHAAWAHKDGSAALFFANATGEEQTVRTRIDAGSLGLDLDIGASVEVRLFGAPAQAGGVRLDIGDAGDAEFKIPARCAAMIELS</sequence>
<dbReference type="Pfam" id="PF19773">
    <property type="entry name" value="DUF6259"/>
    <property type="match status" value="1"/>
</dbReference>
<protein>
    <recommendedName>
        <fullName evidence="1">DUF6259 domain-containing protein</fullName>
    </recommendedName>
</protein>